<dbReference type="SMART" id="SM00900">
    <property type="entry name" value="FMN_bind"/>
    <property type="match status" value="1"/>
</dbReference>
<protein>
    <submittedName>
        <fullName evidence="2">FMN-binding protein</fullName>
    </submittedName>
</protein>
<evidence type="ECO:0000313" key="2">
    <source>
        <dbReference type="EMBL" id="QOW61199.1"/>
    </source>
</evidence>
<dbReference type="GO" id="GO:0010181">
    <property type="term" value="F:FMN binding"/>
    <property type="evidence" value="ECO:0007669"/>
    <property type="project" value="InterPro"/>
</dbReference>
<dbReference type="PANTHER" id="PTHR36118">
    <property type="entry name" value="ION-TRANSLOCATING OXIDOREDUCTASE COMPLEX SUBUNIT G"/>
    <property type="match status" value="1"/>
</dbReference>
<dbReference type="Pfam" id="PF04205">
    <property type="entry name" value="FMN_bind"/>
    <property type="match status" value="1"/>
</dbReference>
<reference evidence="2 3" key="1">
    <citation type="submission" date="2020-09" db="EMBL/GenBank/DDBJ databases">
        <title>Characterization of Treponema spp. from bovine digital dermatitis in Korea.</title>
        <authorList>
            <person name="Espiritu H.M."/>
            <person name="Cho Y.I."/>
            <person name="Mamuad L."/>
        </authorList>
    </citation>
    <scope>NUCLEOTIDE SEQUENCE [LARGE SCALE GENOMIC DNA]</scope>
    <source>
        <strain evidence="2 3">KS1</strain>
    </source>
</reference>
<dbReference type="PIRSF" id="PIRSF006091">
    <property type="entry name" value="E_trnsport_RnfG"/>
    <property type="match status" value="1"/>
</dbReference>
<dbReference type="InterPro" id="IPR007329">
    <property type="entry name" value="FMN-bd"/>
</dbReference>
<gene>
    <name evidence="2" type="ORF">IFE08_02015</name>
</gene>
<dbReference type="PANTHER" id="PTHR36118:SF1">
    <property type="entry name" value="ION-TRANSLOCATING OXIDOREDUCTASE COMPLEX SUBUNIT G"/>
    <property type="match status" value="1"/>
</dbReference>
<dbReference type="GO" id="GO:0022900">
    <property type="term" value="P:electron transport chain"/>
    <property type="evidence" value="ECO:0007669"/>
    <property type="project" value="InterPro"/>
</dbReference>
<dbReference type="PROSITE" id="PS51257">
    <property type="entry name" value="PROKAR_LIPOPROTEIN"/>
    <property type="match status" value="1"/>
</dbReference>
<feature type="domain" description="FMN-binding" evidence="1">
    <location>
        <begin position="94"/>
        <end position="176"/>
    </location>
</feature>
<organism evidence="2 3">
    <name type="scientific">Treponema pedis</name>
    <dbReference type="NCBI Taxonomy" id="409322"/>
    <lineage>
        <taxon>Bacteria</taxon>
        <taxon>Pseudomonadati</taxon>
        <taxon>Spirochaetota</taxon>
        <taxon>Spirochaetia</taxon>
        <taxon>Spirochaetales</taxon>
        <taxon>Treponemataceae</taxon>
        <taxon>Treponema</taxon>
    </lineage>
</organism>
<dbReference type="RefSeq" id="WP_020964968.1">
    <property type="nucleotide sequence ID" value="NZ_CP045670.1"/>
</dbReference>
<dbReference type="InterPro" id="IPR010209">
    <property type="entry name" value="Ion_transpt_RnfG/RsxG"/>
</dbReference>
<evidence type="ECO:0000259" key="1">
    <source>
        <dbReference type="SMART" id="SM00900"/>
    </source>
</evidence>
<dbReference type="GO" id="GO:0005886">
    <property type="term" value="C:plasma membrane"/>
    <property type="evidence" value="ECO:0007669"/>
    <property type="project" value="InterPro"/>
</dbReference>
<proteinExistence type="predicted"/>
<dbReference type="GO" id="GO:0009055">
    <property type="term" value="F:electron transfer activity"/>
    <property type="evidence" value="ECO:0007669"/>
    <property type="project" value="InterPro"/>
</dbReference>
<dbReference type="EMBL" id="CP061839">
    <property type="protein sequence ID" value="QOW61199.1"/>
    <property type="molecule type" value="Genomic_DNA"/>
</dbReference>
<dbReference type="AlphaFoldDB" id="A0A7S6WPZ6"/>
<name>A0A7S6WPZ6_9SPIR</name>
<dbReference type="GeneID" id="301089787"/>
<accession>A0A7S6WPZ6</accession>
<evidence type="ECO:0000313" key="3">
    <source>
        <dbReference type="Proteomes" id="UP000593915"/>
    </source>
</evidence>
<sequence>MKQTIKLAFTLAAYAVIACIALAAVYNFTAPKIEEVKFEKTKKALQAVFPEADDFKEITSDFPEENGKIKFINAYLALKDGKNTGLTLTVSGPTYSKATVLIAINLDKTVKAIKFLELTDTPGLGSRAAEDPFISQFKGKALSSSFKVKEDVEAISGATITSNGVSAMLKAGAEAAITYMDKNNLAEGGSK</sequence>
<dbReference type="Proteomes" id="UP000593915">
    <property type="component" value="Chromosome"/>
</dbReference>